<evidence type="ECO:0000256" key="5">
    <source>
        <dbReference type="ARBA" id="ARBA00022989"/>
    </source>
</evidence>
<dbReference type="EMBL" id="BMER01000001">
    <property type="protein sequence ID" value="GGG87575.1"/>
    <property type="molecule type" value="Genomic_DNA"/>
</dbReference>
<keyword evidence="5 7" id="KW-1133">Transmembrane helix</keyword>
<evidence type="ECO:0000256" key="2">
    <source>
        <dbReference type="ARBA" id="ARBA00022448"/>
    </source>
</evidence>
<proteinExistence type="predicted"/>
<evidence type="ECO:0000313" key="9">
    <source>
        <dbReference type="EMBL" id="GGG87575.1"/>
    </source>
</evidence>
<evidence type="ECO:0000256" key="1">
    <source>
        <dbReference type="ARBA" id="ARBA00004651"/>
    </source>
</evidence>
<evidence type="ECO:0000256" key="3">
    <source>
        <dbReference type="ARBA" id="ARBA00022475"/>
    </source>
</evidence>
<dbReference type="InterPro" id="IPR010290">
    <property type="entry name" value="TM_effector"/>
</dbReference>
<organism evidence="9 10">
    <name type="scientific">Parapedobacter pyrenivorans</name>
    <dbReference type="NCBI Taxonomy" id="1305674"/>
    <lineage>
        <taxon>Bacteria</taxon>
        <taxon>Pseudomonadati</taxon>
        <taxon>Bacteroidota</taxon>
        <taxon>Sphingobacteriia</taxon>
        <taxon>Sphingobacteriales</taxon>
        <taxon>Sphingobacteriaceae</taxon>
        <taxon>Parapedobacter</taxon>
    </lineage>
</organism>
<keyword evidence="6 7" id="KW-0472">Membrane</keyword>
<keyword evidence="3" id="KW-1003">Cell membrane</keyword>
<dbReference type="Gene3D" id="1.20.1250.20">
    <property type="entry name" value="MFS general substrate transporter like domains"/>
    <property type="match status" value="1"/>
</dbReference>
<feature type="transmembrane region" description="Helical" evidence="7">
    <location>
        <begin position="79"/>
        <end position="103"/>
    </location>
</feature>
<reference evidence="9" key="1">
    <citation type="journal article" date="2014" name="Int. J. Syst. Evol. Microbiol.">
        <title>Complete genome sequence of Corynebacterium casei LMG S-19264T (=DSM 44701T), isolated from a smear-ripened cheese.</title>
        <authorList>
            <consortium name="US DOE Joint Genome Institute (JGI-PGF)"/>
            <person name="Walter F."/>
            <person name="Albersmeier A."/>
            <person name="Kalinowski J."/>
            <person name="Ruckert C."/>
        </authorList>
    </citation>
    <scope>NUCLEOTIDE SEQUENCE</scope>
    <source>
        <strain evidence="9">CGMCC 1.12195</strain>
    </source>
</reference>
<evidence type="ECO:0000256" key="7">
    <source>
        <dbReference type="SAM" id="Phobius"/>
    </source>
</evidence>
<feature type="transmembrane region" description="Helical" evidence="7">
    <location>
        <begin position="166"/>
        <end position="192"/>
    </location>
</feature>
<dbReference type="InterPro" id="IPR036259">
    <property type="entry name" value="MFS_trans_sf"/>
</dbReference>
<feature type="transmembrane region" description="Helical" evidence="7">
    <location>
        <begin position="347"/>
        <end position="369"/>
    </location>
</feature>
<feature type="transmembrane region" description="Helical" evidence="7">
    <location>
        <begin position="226"/>
        <end position="247"/>
    </location>
</feature>
<feature type="transmembrane region" description="Helical" evidence="7">
    <location>
        <begin position="46"/>
        <end position="67"/>
    </location>
</feature>
<evidence type="ECO:0000313" key="10">
    <source>
        <dbReference type="Proteomes" id="UP000660862"/>
    </source>
</evidence>
<dbReference type="CDD" id="cd06173">
    <property type="entry name" value="MFS_MefA_like"/>
    <property type="match status" value="1"/>
</dbReference>
<keyword evidence="4 7" id="KW-0812">Transmembrane</keyword>
<dbReference type="PANTHER" id="PTHR23513">
    <property type="entry name" value="INTEGRAL MEMBRANE EFFLUX PROTEIN-RELATED"/>
    <property type="match status" value="1"/>
</dbReference>
<dbReference type="Proteomes" id="UP000660862">
    <property type="component" value="Unassembled WGS sequence"/>
</dbReference>
<protein>
    <submittedName>
        <fullName evidence="9">MFS transporter</fullName>
    </submittedName>
</protein>
<dbReference type="SUPFAM" id="SSF103473">
    <property type="entry name" value="MFS general substrate transporter"/>
    <property type="match status" value="1"/>
</dbReference>
<evidence type="ECO:0000259" key="8">
    <source>
        <dbReference type="PROSITE" id="PS50850"/>
    </source>
</evidence>
<feature type="transmembrane region" description="Helical" evidence="7">
    <location>
        <begin position="315"/>
        <end position="335"/>
    </location>
</feature>
<dbReference type="AlphaFoldDB" id="A0A917HRZ5"/>
<evidence type="ECO:0000256" key="6">
    <source>
        <dbReference type="ARBA" id="ARBA00023136"/>
    </source>
</evidence>
<reference evidence="9" key="2">
    <citation type="submission" date="2020-09" db="EMBL/GenBank/DDBJ databases">
        <authorList>
            <person name="Sun Q."/>
            <person name="Zhou Y."/>
        </authorList>
    </citation>
    <scope>NUCLEOTIDE SEQUENCE</scope>
    <source>
        <strain evidence="9">CGMCC 1.12195</strain>
    </source>
</reference>
<comment type="subcellular location">
    <subcellularLocation>
        <location evidence="1">Cell membrane</location>
        <topology evidence="1">Multi-pass membrane protein</topology>
    </subcellularLocation>
</comment>
<feature type="transmembrane region" description="Helical" evidence="7">
    <location>
        <begin position="21"/>
        <end position="40"/>
    </location>
</feature>
<accession>A0A917HRZ5</accession>
<evidence type="ECO:0000256" key="4">
    <source>
        <dbReference type="ARBA" id="ARBA00022692"/>
    </source>
</evidence>
<name>A0A917HRZ5_9SPHI</name>
<dbReference type="GO" id="GO:0022857">
    <property type="term" value="F:transmembrane transporter activity"/>
    <property type="evidence" value="ECO:0007669"/>
    <property type="project" value="InterPro"/>
</dbReference>
<keyword evidence="10" id="KW-1185">Reference proteome</keyword>
<gene>
    <name evidence="9" type="ORF">GCM10007415_21730</name>
</gene>
<sequence length="408" mass="44787">MDVNIFRALKHRNYRLHFTGQAISLMGTWMQRIAISWLVYRLTESALILGLVSFVSLIPSLVLSPFIGSFVDRRQKYRIVLFTQIGLMVQAGTLALMVFLGYYSVWWIGALSFIQGVVNTFDVTARQSLMVELVDEKADLPNAIALNSSAFNAARMLGPAAGGILLSAYGEAVCFAVNFISFIAVIGSLLLMKLVPKPITAKQESTWRGLKEGFSYLKHSPHLSSLILLLTASSLLVIPYTTLLPVIAREMFDGDATTFSWFESAAGLGAMAGAIYMARTRMGTNLRFRVMKASGLLALGILALSFSSWLPLALFSTLFAAMGMMVQNSSINTYIQTHAMPAYRARAISYYIMAFQGVFPLGSLLVGALASAWGIHYTLLIQGVAGALVALGFMIYIRQHINRRYVPV</sequence>
<dbReference type="PANTHER" id="PTHR23513:SF11">
    <property type="entry name" value="STAPHYLOFERRIN A TRANSPORTER"/>
    <property type="match status" value="1"/>
</dbReference>
<feature type="domain" description="Major facilitator superfamily (MFS) profile" evidence="8">
    <location>
        <begin position="220"/>
        <end position="408"/>
    </location>
</feature>
<comment type="caution">
    <text evidence="9">The sequence shown here is derived from an EMBL/GenBank/DDBJ whole genome shotgun (WGS) entry which is preliminary data.</text>
</comment>
<keyword evidence="2" id="KW-0813">Transport</keyword>
<feature type="transmembrane region" description="Helical" evidence="7">
    <location>
        <begin position="290"/>
        <end position="309"/>
    </location>
</feature>
<dbReference type="GO" id="GO:0005886">
    <property type="term" value="C:plasma membrane"/>
    <property type="evidence" value="ECO:0007669"/>
    <property type="project" value="UniProtKB-SubCell"/>
</dbReference>
<dbReference type="PROSITE" id="PS50850">
    <property type="entry name" value="MFS"/>
    <property type="match status" value="1"/>
</dbReference>
<feature type="transmembrane region" description="Helical" evidence="7">
    <location>
        <begin position="375"/>
        <end position="397"/>
    </location>
</feature>
<dbReference type="InterPro" id="IPR020846">
    <property type="entry name" value="MFS_dom"/>
</dbReference>
<dbReference type="Pfam" id="PF05977">
    <property type="entry name" value="MFS_3"/>
    <property type="match status" value="1"/>
</dbReference>
<feature type="transmembrane region" description="Helical" evidence="7">
    <location>
        <begin position="259"/>
        <end position="278"/>
    </location>
</feature>